<accession>A0A9P4IF05</accession>
<gene>
    <name evidence="1" type="ORF">NA57DRAFT_57616</name>
</gene>
<dbReference type="EMBL" id="ML978128">
    <property type="protein sequence ID" value="KAF2097006.1"/>
    <property type="molecule type" value="Genomic_DNA"/>
</dbReference>
<name>A0A9P4IF05_9PEZI</name>
<sequence length="173" mass="18689">MACRSRSAAECRFTPVCVAMPDRALPMPQSECERLLVGVVTPDDTAELVERRVVGTALLERELKGRSGGLRGTSDDEGVGFAAVRRRGNGRFSRAERAIGEQAVRYLAFCRSCPGGLLRSNPGWMRVGGGAAGEVGLAREEQRNVRFFSSSVAAGAEADRRACRGDDPLNQRF</sequence>
<protein>
    <submittedName>
        <fullName evidence="1">Uncharacterized protein</fullName>
    </submittedName>
</protein>
<organism evidence="1 2">
    <name type="scientific">Rhizodiscina lignyota</name>
    <dbReference type="NCBI Taxonomy" id="1504668"/>
    <lineage>
        <taxon>Eukaryota</taxon>
        <taxon>Fungi</taxon>
        <taxon>Dikarya</taxon>
        <taxon>Ascomycota</taxon>
        <taxon>Pezizomycotina</taxon>
        <taxon>Dothideomycetes</taxon>
        <taxon>Pleosporomycetidae</taxon>
        <taxon>Aulographales</taxon>
        <taxon>Rhizodiscinaceae</taxon>
        <taxon>Rhizodiscina</taxon>
    </lineage>
</organism>
<evidence type="ECO:0000313" key="2">
    <source>
        <dbReference type="Proteomes" id="UP000799772"/>
    </source>
</evidence>
<comment type="caution">
    <text evidence="1">The sequence shown here is derived from an EMBL/GenBank/DDBJ whole genome shotgun (WGS) entry which is preliminary data.</text>
</comment>
<dbReference type="Proteomes" id="UP000799772">
    <property type="component" value="Unassembled WGS sequence"/>
</dbReference>
<evidence type="ECO:0000313" key="1">
    <source>
        <dbReference type="EMBL" id="KAF2097006.1"/>
    </source>
</evidence>
<proteinExistence type="predicted"/>
<reference evidence="1" key="1">
    <citation type="journal article" date="2020" name="Stud. Mycol.">
        <title>101 Dothideomycetes genomes: a test case for predicting lifestyles and emergence of pathogens.</title>
        <authorList>
            <person name="Haridas S."/>
            <person name="Albert R."/>
            <person name="Binder M."/>
            <person name="Bloem J."/>
            <person name="Labutti K."/>
            <person name="Salamov A."/>
            <person name="Andreopoulos B."/>
            <person name="Baker S."/>
            <person name="Barry K."/>
            <person name="Bills G."/>
            <person name="Bluhm B."/>
            <person name="Cannon C."/>
            <person name="Castanera R."/>
            <person name="Culley D."/>
            <person name="Daum C."/>
            <person name="Ezra D."/>
            <person name="Gonzalez J."/>
            <person name="Henrissat B."/>
            <person name="Kuo A."/>
            <person name="Liang C."/>
            <person name="Lipzen A."/>
            <person name="Lutzoni F."/>
            <person name="Magnuson J."/>
            <person name="Mondo S."/>
            <person name="Nolan M."/>
            <person name="Ohm R."/>
            <person name="Pangilinan J."/>
            <person name="Park H.-J."/>
            <person name="Ramirez L."/>
            <person name="Alfaro M."/>
            <person name="Sun H."/>
            <person name="Tritt A."/>
            <person name="Yoshinaga Y."/>
            <person name="Zwiers L.-H."/>
            <person name="Turgeon B."/>
            <person name="Goodwin S."/>
            <person name="Spatafora J."/>
            <person name="Crous P."/>
            <person name="Grigoriev I."/>
        </authorList>
    </citation>
    <scope>NUCLEOTIDE SEQUENCE</scope>
    <source>
        <strain evidence="1">CBS 133067</strain>
    </source>
</reference>
<keyword evidence="2" id="KW-1185">Reference proteome</keyword>
<dbReference type="AlphaFoldDB" id="A0A9P4IF05"/>